<organism evidence="1 2">
    <name type="scientific">Caballeronia udeis</name>
    <dbReference type="NCBI Taxonomy" id="1232866"/>
    <lineage>
        <taxon>Bacteria</taxon>
        <taxon>Pseudomonadati</taxon>
        <taxon>Pseudomonadota</taxon>
        <taxon>Betaproteobacteria</taxon>
        <taxon>Burkholderiales</taxon>
        <taxon>Burkholderiaceae</taxon>
        <taxon>Caballeronia</taxon>
    </lineage>
</organism>
<evidence type="ECO:0000313" key="2">
    <source>
        <dbReference type="Proteomes" id="UP000054683"/>
    </source>
</evidence>
<name>A0A158JKI6_9BURK</name>
<dbReference type="EMBL" id="FCOK02000095">
    <property type="protein sequence ID" value="SAL68981.1"/>
    <property type="molecule type" value="Genomic_DNA"/>
</dbReference>
<dbReference type="AlphaFoldDB" id="A0A158JKI6"/>
<evidence type="ECO:0000313" key="1">
    <source>
        <dbReference type="EMBL" id="SAL68981.1"/>
    </source>
</evidence>
<reference evidence="1 2" key="1">
    <citation type="submission" date="2016-01" db="EMBL/GenBank/DDBJ databases">
        <authorList>
            <person name="Oliw E.H."/>
        </authorList>
    </citation>
    <scope>NUCLEOTIDE SEQUENCE [LARGE SCALE GENOMIC DNA]</scope>
    <source>
        <strain evidence="1">LMG 27134</strain>
    </source>
</reference>
<gene>
    <name evidence="1" type="ORF">AWB69_08122</name>
</gene>
<sequence length="38" mass="4386">MPSMEGYRPTGLSDPAELLGIIMFPLERFLPMHHCELR</sequence>
<protein>
    <submittedName>
        <fullName evidence="1">Uncharacterized protein</fullName>
    </submittedName>
</protein>
<accession>A0A158JKI6</accession>
<dbReference type="Proteomes" id="UP000054683">
    <property type="component" value="Unassembled WGS sequence"/>
</dbReference>
<proteinExistence type="predicted"/>